<name>F3KK20_9ARCH</name>
<protein>
    <submittedName>
        <fullName evidence="1">Uncharacterized protein</fullName>
    </submittedName>
</protein>
<dbReference type="AlphaFoldDB" id="F3KK20"/>
<dbReference type="Proteomes" id="UP000004348">
    <property type="component" value="Chromosome"/>
</dbReference>
<dbReference type="EMBL" id="AEGP01000033">
    <property type="protein sequence ID" value="EGG42187.1"/>
    <property type="molecule type" value="Genomic_DNA"/>
</dbReference>
<dbReference type="STRING" id="886738.Nlim_0833"/>
<dbReference type="HOGENOM" id="CLU_2747979_0_0_2"/>
<accession>F3KK20</accession>
<organism evidence="1">
    <name type="scientific">Candidatus Nitrosarchaeum limnium SFB1</name>
    <dbReference type="NCBI Taxonomy" id="886738"/>
    <lineage>
        <taxon>Archaea</taxon>
        <taxon>Nitrososphaerota</taxon>
        <taxon>Nitrososphaeria</taxon>
        <taxon>Nitrosopumilales</taxon>
        <taxon>Nitrosopumilaceae</taxon>
        <taxon>Nitrosarchaeum</taxon>
    </lineage>
</organism>
<comment type="caution">
    <text evidence="1">The sequence shown here is derived from an EMBL/GenBank/DDBJ whole genome shotgun (WGS) entry which is preliminary data.</text>
</comment>
<reference evidence="1" key="1">
    <citation type="journal article" date="2011" name="PLoS ONE">
        <title>Genome of a low-salinity ammonia-oxidizing archaeon determined by single-cell and metagenomic analysis.</title>
        <authorList>
            <person name="Blainey P.C."/>
            <person name="Mosier A.C."/>
            <person name="Potanina A."/>
            <person name="Francis C.A."/>
            <person name="Quake S.R."/>
        </authorList>
    </citation>
    <scope>NUCLEOTIDE SEQUENCE [LARGE SCALE GENOMIC DNA]</scope>
    <source>
        <strain evidence="1">SFB1</strain>
    </source>
</reference>
<gene>
    <name evidence="1" type="ORF">Nlim_0833</name>
</gene>
<evidence type="ECO:0000313" key="1">
    <source>
        <dbReference type="EMBL" id="EGG42187.1"/>
    </source>
</evidence>
<proteinExistence type="predicted"/>
<sequence>MNPESQKKIDEIMYETNEKISAIVNEIRDIRFSKMSESEKQLKCDKLRLEFEHVMIEEEEKVVKVMNEYP</sequence>